<keyword evidence="3" id="KW-1185">Reference proteome</keyword>
<evidence type="ECO:0000313" key="2">
    <source>
        <dbReference type="EMBL" id="EGF97130.1"/>
    </source>
</evidence>
<organism evidence="3">
    <name type="scientific">Melampsora larici-populina (strain 98AG31 / pathotype 3-4-7)</name>
    <name type="common">Poplar leaf rust fungus</name>
    <dbReference type="NCBI Taxonomy" id="747676"/>
    <lineage>
        <taxon>Eukaryota</taxon>
        <taxon>Fungi</taxon>
        <taxon>Dikarya</taxon>
        <taxon>Basidiomycota</taxon>
        <taxon>Pucciniomycotina</taxon>
        <taxon>Pucciniomycetes</taxon>
        <taxon>Pucciniales</taxon>
        <taxon>Melampsoraceae</taxon>
        <taxon>Melampsora</taxon>
    </lineage>
</organism>
<dbReference type="RefSeq" id="XP_007419601.1">
    <property type="nucleotide sequence ID" value="XM_007419539.1"/>
</dbReference>
<evidence type="ECO:0000313" key="3">
    <source>
        <dbReference type="Proteomes" id="UP000001072"/>
    </source>
</evidence>
<feature type="compositionally biased region" description="Basic and acidic residues" evidence="1">
    <location>
        <begin position="199"/>
        <end position="220"/>
    </location>
</feature>
<accession>F4SDZ7</accession>
<dbReference type="EMBL" id="GL883317">
    <property type="protein sequence ID" value="EGF97130.1"/>
    <property type="molecule type" value="Genomic_DNA"/>
</dbReference>
<dbReference type="HOGENOM" id="CLU_1205020_0_0_1"/>
<sequence>MRAKDRILGGHPSLFFLATTEYIFANSFSMSEHTEHFEDAQSTLVVGASEPLLYPSNELTGDTTLDAVFGSIETLKPNPDVQTGLDEDAVHALEREANRVRTSAFLRDQAIADGTVTAEEAESMEFGYYYPTEEDIDHIALEELGSRYGSSPGSQCSFQILYRARQQRERELKYRVNVRIREEVNREMARSQEVSRQSCESHKQEMEKKCGKDSGKDCGKETSANMETGP</sequence>
<name>F4SDZ7_MELLP</name>
<dbReference type="Proteomes" id="UP000001072">
    <property type="component" value="Unassembled WGS sequence"/>
</dbReference>
<dbReference type="AlphaFoldDB" id="F4SDZ7"/>
<evidence type="ECO:0000256" key="1">
    <source>
        <dbReference type="SAM" id="MobiDB-lite"/>
    </source>
</evidence>
<dbReference type="KEGG" id="mlr:MELLADRAFT_114569"/>
<protein>
    <submittedName>
        <fullName evidence="2">Uncharacterized protein</fullName>
    </submittedName>
</protein>
<proteinExistence type="predicted"/>
<feature type="region of interest" description="Disordered" evidence="1">
    <location>
        <begin position="187"/>
        <end position="230"/>
    </location>
</feature>
<dbReference type="OrthoDB" id="10628783at2759"/>
<gene>
    <name evidence="2" type="ORF">MELLADRAFT_114569</name>
</gene>
<dbReference type="GeneID" id="18925394"/>
<reference evidence="3" key="1">
    <citation type="journal article" date="2011" name="Proc. Natl. Acad. Sci. U.S.A.">
        <title>Obligate biotrophy features unraveled by the genomic analysis of rust fungi.</title>
        <authorList>
            <person name="Duplessis S."/>
            <person name="Cuomo C.A."/>
            <person name="Lin Y.-C."/>
            <person name="Aerts A."/>
            <person name="Tisserant E."/>
            <person name="Veneault-Fourrey C."/>
            <person name="Joly D.L."/>
            <person name="Hacquard S."/>
            <person name="Amselem J."/>
            <person name="Cantarel B.L."/>
            <person name="Chiu R."/>
            <person name="Coutinho P.M."/>
            <person name="Feau N."/>
            <person name="Field M."/>
            <person name="Frey P."/>
            <person name="Gelhaye E."/>
            <person name="Goldberg J."/>
            <person name="Grabherr M.G."/>
            <person name="Kodira C.D."/>
            <person name="Kohler A."/>
            <person name="Kuees U."/>
            <person name="Lindquist E.A."/>
            <person name="Lucas S.M."/>
            <person name="Mago R."/>
            <person name="Mauceli E."/>
            <person name="Morin E."/>
            <person name="Murat C."/>
            <person name="Pangilinan J.L."/>
            <person name="Park R."/>
            <person name="Pearson M."/>
            <person name="Quesneville H."/>
            <person name="Rouhier N."/>
            <person name="Sakthikumar S."/>
            <person name="Salamov A.A."/>
            <person name="Schmutz J."/>
            <person name="Selles B."/>
            <person name="Shapiro H."/>
            <person name="Tanguay P."/>
            <person name="Tuskan G.A."/>
            <person name="Henrissat B."/>
            <person name="Van de Peer Y."/>
            <person name="Rouze P."/>
            <person name="Ellis J.G."/>
            <person name="Dodds P.N."/>
            <person name="Schein J.E."/>
            <person name="Zhong S."/>
            <person name="Hamelin R.C."/>
            <person name="Grigoriev I.V."/>
            <person name="Szabo L.J."/>
            <person name="Martin F."/>
        </authorList>
    </citation>
    <scope>NUCLEOTIDE SEQUENCE [LARGE SCALE GENOMIC DNA]</scope>
    <source>
        <strain evidence="3">98AG31 / pathotype 3-4-7</strain>
    </source>
</reference>
<dbReference type="InParanoid" id="F4SDZ7"/>
<dbReference type="VEuPathDB" id="FungiDB:MELLADRAFT_114569"/>